<organism evidence="3 4">
    <name type="scientific">Pseudocohnilembus persalinus</name>
    <name type="common">Ciliate</name>
    <dbReference type="NCBI Taxonomy" id="266149"/>
    <lineage>
        <taxon>Eukaryota</taxon>
        <taxon>Sar</taxon>
        <taxon>Alveolata</taxon>
        <taxon>Ciliophora</taxon>
        <taxon>Intramacronucleata</taxon>
        <taxon>Oligohymenophorea</taxon>
        <taxon>Scuticociliatia</taxon>
        <taxon>Philasterida</taxon>
        <taxon>Pseudocohnilembidae</taxon>
        <taxon>Pseudocohnilembus</taxon>
    </lineage>
</organism>
<protein>
    <submittedName>
        <fullName evidence="3">Uncharacterized protein</fullName>
    </submittedName>
</protein>
<proteinExistence type="predicted"/>
<comment type="caution">
    <text evidence="3">The sequence shown here is derived from an EMBL/GenBank/DDBJ whole genome shotgun (WGS) entry which is preliminary data.</text>
</comment>
<feature type="region of interest" description="Disordered" evidence="2">
    <location>
        <begin position="111"/>
        <end position="146"/>
    </location>
</feature>
<feature type="compositionally biased region" description="Polar residues" evidence="2">
    <location>
        <begin position="133"/>
        <end position="146"/>
    </location>
</feature>
<name>A0A0V0QTA8_PSEPJ</name>
<dbReference type="AlphaFoldDB" id="A0A0V0QTA8"/>
<dbReference type="EMBL" id="LDAU01000105">
    <property type="protein sequence ID" value="KRX05619.1"/>
    <property type="molecule type" value="Genomic_DNA"/>
</dbReference>
<evidence type="ECO:0000313" key="4">
    <source>
        <dbReference type="Proteomes" id="UP000054937"/>
    </source>
</evidence>
<feature type="coiled-coil region" evidence="1">
    <location>
        <begin position="587"/>
        <end position="614"/>
    </location>
</feature>
<feature type="compositionally biased region" description="Low complexity" evidence="2">
    <location>
        <begin position="111"/>
        <end position="125"/>
    </location>
</feature>
<sequence length="826" mass="97880">MTNINDEESKLDQQNKQGLKMIKEHSLSQNEFLRRKSTMDTINNEHITTPIFQTQQNKQKQHLDSGFSNISYDTLKNFNNKSFINPELTNCLVQRKMSCFENSYSQNIQQKNYSKQNNKNNSDSQIKLEKSQSIKSNDVNNNNNLFTENKPQYELLDENKKTQFDSNQIQKYNQSLPVNQNILYPQQKQQQQLYQQYQLEQKTQDLFWQNQLEKKLSQQNNNFNSITQLNQFNSKQMSNQKNTSEFCNQDNKFNFNQKLQKQLNDIQISQSEIKDSNMQQNQIIIQSVKTNQGKDIEIEEKISFQGDDVDNINTIQRQLLCDNICKKQQNINKDNSPAILQQYKNQKINFTNSPKILKNEDENQSNYTLQHLNNSSKQRQPRKRSSQGEIYLLKKNQKLDDVYKRHGRNLYPYFGLHFIQDLKCNKDFQNDIVTIFKHLEQNKDSQLQKQKLEDYLKIKSLKQQIYLQSENIKDESEELSSSQNEQVNILQSKNEQRTLNTLEVNSIAEEIKNYCQNHKQNKNQQYESNQIIKLSQNTLSSCENIIENDMNQNKINKEGIDIEIQKKQKTDSKKILDINHISSQNEKNDLHQNIGQQEQDIQEVKENFDNKKNNSPNQCIKQVLKWTEGRKLKTKKEIESLIMERNTVLNYVILIWFLKYLIKNMDNTKDSHNNKIRSTHLQRITAFTQRNGTLKAVQDIAIAMVLWSFSSYVADDFTHSILGFIIHSIFVYKEYRKEKRNMVERKQHKMNFATFNQIQIALSDKKNYSFILAIIVQVLFTLSNFEEGINFYQLIPNTLNTVVFLYQFNNYIVYDYTLTDQPHKIE</sequence>
<gene>
    <name evidence="3" type="ORF">PPERSA_09759</name>
</gene>
<dbReference type="InParanoid" id="A0A0V0QTA8"/>
<evidence type="ECO:0000256" key="2">
    <source>
        <dbReference type="SAM" id="MobiDB-lite"/>
    </source>
</evidence>
<dbReference type="Proteomes" id="UP000054937">
    <property type="component" value="Unassembled WGS sequence"/>
</dbReference>
<keyword evidence="4" id="KW-1185">Reference proteome</keyword>
<reference evidence="3 4" key="1">
    <citation type="journal article" date="2015" name="Sci. Rep.">
        <title>Genome of the facultative scuticociliatosis pathogen Pseudocohnilembus persalinus provides insight into its virulence through horizontal gene transfer.</title>
        <authorList>
            <person name="Xiong J."/>
            <person name="Wang G."/>
            <person name="Cheng J."/>
            <person name="Tian M."/>
            <person name="Pan X."/>
            <person name="Warren A."/>
            <person name="Jiang C."/>
            <person name="Yuan D."/>
            <person name="Miao W."/>
        </authorList>
    </citation>
    <scope>NUCLEOTIDE SEQUENCE [LARGE SCALE GENOMIC DNA]</scope>
    <source>
        <strain evidence="3">36N120E</strain>
    </source>
</reference>
<evidence type="ECO:0000313" key="3">
    <source>
        <dbReference type="EMBL" id="KRX05619.1"/>
    </source>
</evidence>
<keyword evidence="1" id="KW-0175">Coiled coil</keyword>
<accession>A0A0V0QTA8</accession>
<evidence type="ECO:0000256" key="1">
    <source>
        <dbReference type="SAM" id="Coils"/>
    </source>
</evidence>